<comment type="caution">
    <text evidence="2">The sequence shown here is derived from an EMBL/GenBank/DDBJ whole genome shotgun (WGS) entry which is preliminary data.</text>
</comment>
<dbReference type="Proteomes" id="UP001516023">
    <property type="component" value="Unassembled WGS sequence"/>
</dbReference>
<evidence type="ECO:0000313" key="3">
    <source>
        <dbReference type="Proteomes" id="UP001516023"/>
    </source>
</evidence>
<evidence type="ECO:0000256" key="1">
    <source>
        <dbReference type="SAM" id="SignalP"/>
    </source>
</evidence>
<keyword evidence="1" id="KW-0732">Signal</keyword>
<name>A0ABD3QL66_9STRA</name>
<protein>
    <submittedName>
        <fullName evidence="2">Uncharacterized protein</fullName>
    </submittedName>
</protein>
<feature type="signal peptide" evidence="1">
    <location>
        <begin position="1"/>
        <end position="25"/>
    </location>
</feature>
<keyword evidence="3" id="KW-1185">Reference proteome</keyword>
<gene>
    <name evidence="2" type="ORF">HJC23_001122</name>
</gene>
<organism evidence="2 3">
    <name type="scientific">Cyclotella cryptica</name>
    <dbReference type="NCBI Taxonomy" id="29204"/>
    <lineage>
        <taxon>Eukaryota</taxon>
        <taxon>Sar</taxon>
        <taxon>Stramenopiles</taxon>
        <taxon>Ochrophyta</taxon>
        <taxon>Bacillariophyta</taxon>
        <taxon>Coscinodiscophyceae</taxon>
        <taxon>Thalassiosirophycidae</taxon>
        <taxon>Stephanodiscales</taxon>
        <taxon>Stephanodiscaceae</taxon>
        <taxon>Cyclotella</taxon>
    </lineage>
</organism>
<accession>A0ABD3QL66</accession>
<sequence length="93" mass="10262">MTTSSLPFLLSLFQILLKSPSISLAETKTTDKDTTTFSTNGITKAQGPPPFFLQDSTDLLCLHNEDFRCCSIDRVFFVVGSPGSYQIHKCPVD</sequence>
<proteinExistence type="predicted"/>
<reference evidence="2 3" key="1">
    <citation type="journal article" date="2020" name="G3 (Bethesda)">
        <title>Improved Reference Genome for Cyclotella cryptica CCMP332, a Model for Cell Wall Morphogenesis, Salinity Adaptation, and Lipid Production in Diatoms (Bacillariophyta).</title>
        <authorList>
            <person name="Roberts W.R."/>
            <person name="Downey K.M."/>
            <person name="Ruck E.C."/>
            <person name="Traller J.C."/>
            <person name="Alverson A.J."/>
        </authorList>
    </citation>
    <scope>NUCLEOTIDE SEQUENCE [LARGE SCALE GENOMIC DNA]</scope>
    <source>
        <strain evidence="2 3">CCMP332</strain>
    </source>
</reference>
<dbReference type="AlphaFoldDB" id="A0ABD3QL66"/>
<feature type="chain" id="PRO_5044794957" evidence="1">
    <location>
        <begin position="26"/>
        <end position="93"/>
    </location>
</feature>
<dbReference type="EMBL" id="JABMIG020000034">
    <property type="protein sequence ID" value="KAL3800201.1"/>
    <property type="molecule type" value="Genomic_DNA"/>
</dbReference>
<evidence type="ECO:0000313" key="2">
    <source>
        <dbReference type="EMBL" id="KAL3800201.1"/>
    </source>
</evidence>